<dbReference type="Proteomes" id="UP000076959">
    <property type="component" value="Unassembled WGS sequence"/>
</dbReference>
<evidence type="ECO:0000256" key="1">
    <source>
        <dbReference type="SAM" id="Phobius"/>
    </source>
</evidence>
<feature type="transmembrane region" description="Helical" evidence="1">
    <location>
        <begin position="47"/>
        <end position="67"/>
    </location>
</feature>
<sequence length="205" mass="23440">MIIATAVVWAGRLLINAYPVIGLGWFALIALPVAWAFFILRVFQRSIYGFVEVVIGVFTVTNTYNIGFMSDPKTLLTLAAGIYVVVRGLDNIDQGLNHYCATFLNRDDAFACTFYWEVGVKGRFLSGKLKRGVYLKMVRPLFKQLWAEFEQLNCGTDKDAWETPYWWARKHHVLALMNERAVRLCRSERHLSRGSQPTSAPLDWL</sequence>
<proteinExistence type="predicted"/>
<dbReference type="AlphaFoldDB" id="A0A176YLZ5"/>
<reference evidence="2 3" key="1">
    <citation type="submission" date="2016-03" db="EMBL/GenBank/DDBJ databases">
        <title>Draft Genome Sequence of the Strain BR 10245 (Bradyrhizobium sp.) isolated from nodules of Centrolobium paraense.</title>
        <authorList>
            <person name="Simoes-Araujo J.L.Sr."/>
            <person name="Barauna A.C."/>
            <person name="Silva K."/>
            <person name="Zilli J.E."/>
        </authorList>
    </citation>
    <scope>NUCLEOTIDE SEQUENCE [LARGE SCALE GENOMIC DNA]</scope>
    <source>
        <strain evidence="2 3">BR 10245</strain>
    </source>
</reference>
<keyword evidence="1" id="KW-0472">Membrane</keyword>
<feature type="transmembrane region" description="Helical" evidence="1">
    <location>
        <begin position="20"/>
        <end position="40"/>
    </location>
</feature>
<keyword evidence="1" id="KW-0812">Transmembrane</keyword>
<name>A0A176YLZ5_9BRAD</name>
<accession>A0A176YLZ5</accession>
<dbReference type="EMBL" id="LUUB01000070">
    <property type="protein sequence ID" value="OAF07199.1"/>
    <property type="molecule type" value="Genomic_DNA"/>
</dbReference>
<organism evidence="2 3">
    <name type="scientific">Bradyrhizobium centrolobii</name>
    <dbReference type="NCBI Taxonomy" id="1505087"/>
    <lineage>
        <taxon>Bacteria</taxon>
        <taxon>Pseudomonadati</taxon>
        <taxon>Pseudomonadota</taxon>
        <taxon>Alphaproteobacteria</taxon>
        <taxon>Hyphomicrobiales</taxon>
        <taxon>Nitrobacteraceae</taxon>
        <taxon>Bradyrhizobium</taxon>
    </lineage>
</organism>
<gene>
    <name evidence="2" type="ORF">AYJ54_17890</name>
</gene>
<protein>
    <submittedName>
        <fullName evidence="2">Uncharacterized protein</fullName>
    </submittedName>
</protein>
<comment type="caution">
    <text evidence="2">The sequence shown here is derived from an EMBL/GenBank/DDBJ whole genome shotgun (WGS) entry which is preliminary data.</text>
</comment>
<keyword evidence="3" id="KW-1185">Reference proteome</keyword>
<evidence type="ECO:0000313" key="2">
    <source>
        <dbReference type="EMBL" id="OAF07199.1"/>
    </source>
</evidence>
<keyword evidence="1" id="KW-1133">Transmembrane helix</keyword>
<evidence type="ECO:0000313" key="3">
    <source>
        <dbReference type="Proteomes" id="UP000076959"/>
    </source>
</evidence>